<dbReference type="EMBL" id="CABEEZ010000150">
    <property type="protein sequence ID" value="VTR57974.1"/>
    <property type="molecule type" value="Genomic_DNA"/>
</dbReference>
<gene>
    <name evidence="1" type="ORF">NCTC12965_07580</name>
</gene>
<evidence type="ECO:0000313" key="1">
    <source>
        <dbReference type="EMBL" id="VTR57974.1"/>
    </source>
</evidence>
<keyword evidence="1" id="KW-0449">Lipoprotein</keyword>
<accession>A0A4U9WFJ0</accession>
<dbReference type="AlphaFoldDB" id="A0A4U9WFJ0"/>
<reference evidence="1" key="1">
    <citation type="submission" date="2019-05" db="EMBL/GenBank/DDBJ databases">
        <authorList>
            <consortium name="Pathogen Informatics"/>
        </authorList>
    </citation>
    <scope>NUCLEOTIDE SEQUENCE [LARGE SCALE GENOMIC DNA]</scope>
    <source>
        <strain evidence="1">NCTC12965</strain>
    </source>
</reference>
<organism evidence="1">
    <name type="scientific">Serratia fonticola</name>
    <dbReference type="NCBI Taxonomy" id="47917"/>
    <lineage>
        <taxon>Bacteria</taxon>
        <taxon>Pseudomonadati</taxon>
        <taxon>Pseudomonadota</taxon>
        <taxon>Gammaproteobacteria</taxon>
        <taxon>Enterobacterales</taxon>
        <taxon>Yersiniaceae</taxon>
        <taxon>Serratia</taxon>
    </lineage>
</organism>
<name>A0A4U9WFJ0_SERFO</name>
<sequence>MKPIKKMIATGCLLLTTNGCSSVASHTGADQGYYSGTRANVDMMKSEDTSWAMMPLLAIDLPPVGGDGHHFAALRLPAFWQRIKRAALTQKPVSSMMKSKTWLPVAIQARAWQLHQHRPGCS</sequence>
<proteinExistence type="predicted"/>
<protein>
    <submittedName>
        <fullName evidence="1">Predicted periplasmic lipoprotein</fullName>
    </submittedName>
</protein>